<dbReference type="VEuPathDB" id="GiardiaDB:DHA2_151964"/>
<evidence type="ECO:0000313" key="3">
    <source>
        <dbReference type="Proteomes" id="UP000018320"/>
    </source>
</evidence>
<reference evidence="3" key="1">
    <citation type="submission" date="2012-02" db="EMBL/GenBank/DDBJ databases">
        <title>Genome sequencing of Giardia lamblia Genotypes A2 and B isolates (DH and GS) and comparative analysis with the genomes of Genotypes A1 and E (WB and Pig).</title>
        <authorList>
            <person name="Adam R."/>
            <person name="Dahlstrom E."/>
            <person name="Martens C."/>
            <person name="Bruno D."/>
            <person name="Barbian K."/>
            <person name="Porcella S.F."/>
            <person name="Nash T."/>
        </authorList>
    </citation>
    <scope>NUCLEOTIDE SEQUENCE</scope>
    <source>
        <strain evidence="3">DH</strain>
    </source>
</reference>
<feature type="region of interest" description="Disordered" evidence="1">
    <location>
        <begin position="700"/>
        <end position="720"/>
    </location>
</feature>
<feature type="compositionally biased region" description="Basic residues" evidence="1">
    <location>
        <begin position="575"/>
        <end position="586"/>
    </location>
</feature>
<evidence type="ECO:0000256" key="1">
    <source>
        <dbReference type="SAM" id="MobiDB-lite"/>
    </source>
</evidence>
<feature type="region of interest" description="Disordered" evidence="1">
    <location>
        <begin position="559"/>
        <end position="643"/>
    </location>
</feature>
<reference evidence="2 3" key="2">
    <citation type="journal article" date="2013" name="Genome Biol. Evol.">
        <title>Genome sequencing of Giardia lamblia genotypes A2 and B isolates (DH and GS) and comparative analysis with the genomes of genotypes A1 and E (WB and Pig).</title>
        <authorList>
            <person name="Adam R.D."/>
            <person name="Dahlstrom E.W."/>
            <person name="Martens C.A."/>
            <person name="Bruno D.P."/>
            <person name="Barbian K.D."/>
            <person name="Ricklefs S.M."/>
            <person name="Hernandez M.M."/>
            <person name="Narla N.P."/>
            <person name="Patel R.B."/>
            <person name="Porcella S.F."/>
            <person name="Nash T.E."/>
        </authorList>
    </citation>
    <scope>NUCLEOTIDE SEQUENCE [LARGE SCALE GENOMIC DNA]</scope>
    <source>
        <strain evidence="2 3">DH</strain>
    </source>
</reference>
<feature type="compositionally biased region" description="Low complexity" evidence="1">
    <location>
        <begin position="1"/>
        <end position="17"/>
    </location>
</feature>
<gene>
    <name evidence="2" type="ORF">DHA2_151964</name>
</gene>
<dbReference type="Proteomes" id="UP000018320">
    <property type="component" value="Unassembled WGS sequence"/>
</dbReference>
<feature type="compositionally biased region" description="Polar residues" evidence="1">
    <location>
        <begin position="702"/>
        <end position="720"/>
    </location>
</feature>
<feature type="region of interest" description="Disordered" evidence="1">
    <location>
        <begin position="1"/>
        <end position="59"/>
    </location>
</feature>
<dbReference type="VEuPathDB" id="GiardiaDB:GL50581_1893"/>
<evidence type="ECO:0000313" key="2">
    <source>
        <dbReference type="EMBL" id="ESU36461.1"/>
    </source>
</evidence>
<proteinExistence type="predicted"/>
<dbReference type="VEuPathDB" id="GiardiaDB:QR46_3255"/>
<dbReference type="VEuPathDB" id="GiardiaDB:GL50803_0060618"/>
<comment type="caution">
    <text evidence="2">The sequence shown here is derived from an EMBL/GenBank/DDBJ whole genome shotgun (WGS) entry which is preliminary data.</text>
</comment>
<feature type="compositionally biased region" description="Polar residues" evidence="1">
    <location>
        <begin position="629"/>
        <end position="643"/>
    </location>
</feature>
<dbReference type="AlphaFoldDB" id="V6TC70"/>
<sequence>MSTSSRQRSPRDQSPPQMTAPRVKYNRKRRVVHQNEDTGLHIQSNRNPSKTSRKPSVPASAKVYTLVPPLVSPLTLISPDLTRIEQMEARRPSPRTLSSYSLTNHHFLLPHSNDIATNIIRLWNYLRLPFPEQRYAMQSFIANESLLFPYLKRLTKFSTLLRAYDHCSKARIGLLGRFRANLYGSACRDSIIVDLLELRELTLFIVSFDNEASTILGRPISLAKALGRDFPSSEAFFFDECLFTEETVATVMLATQFIRTMSLIQLQTLINMFFDRCINWYTPADSPSDQLIDYEKKARKIVSLCFLLGLVADAQFEGNILPALFMTHLISIKGRDLIAFRNELLSQCSSMDLVSLPTKEVNQSYVNIPLQPLIGLKNCKTSLSGPEPTPHHPLVNNDVAKTILLTPSEAFHAILTDKFLTEIDDEFLLFCNDLGYSLPLIPVEPKETLVEIYRVINPNQFPNTSTKSPDATLIDMSVPSPFGVESIWVNTPNYTEFSIGNAYDRSIEGTTGLNPMQLLGEEEYDLLGVLNWPRVHIKPFLVEGASKLMKRLIANSIERRSKSLPARSPKENKPQAKKKKAPHSCKKNLSQHSESPPPPPSIHTTAVLPGSSKSVPTRPRFTRRAVVGSTRQDPPSMHTQKSTKPILTLKDLENELTNRIGDLKLTKEAEKHNKELSTHEQSTEDNKMIVSADLTAIFLGHSSPTDESPLSSKEQLRASS</sequence>
<accession>V6TC70</accession>
<organism evidence="2 3">
    <name type="scientific">Giardia intestinalis</name>
    <name type="common">Giardia lamblia</name>
    <dbReference type="NCBI Taxonomy" id="5741"/>
    <lineage>
        <taxon>Eukaryota</taxon>
        <taxon>Metamonada</taxon>
        <taxon>Diplomonadida</taxon>
        <taxon>Hexamitidae</taxon>
        <taxon>Giardiinae</taxon>
        <taxon>Giardia</taxon>
    </lineage>
</organism>
<protein>
    <submittedName>
        <fullName evidence="2">Uncharacterized protein</fullName>
    </submittedName>
</protein>
<name>V6TC70_GIAIN</name>
<feature type="compositionally biased region" description="Polar residues" evidence="1">
    <location>
        <begin position="41"/>
        <end position="50"/>
    </location>
</feature>
<dbReference type="EMBL" id="AHGT01000047">
    <property type="protein sequence ID" value="ESU36461.1"/>
    <property type="molecule type" value="Genomic_DNA"/>
</dbReference>